<keyword evidence="1" id="KW-0472">Membrane</keyword>
<feature type="transmembrane region" description="Helical" evidence="1">
    <location>
        <begin position="53"/>
        <end position="72"/>
    </location>
</feature>
<keyword evidence="1" id="KW-1133">Transmembrane helix</keyword>
<sequence length="73" mass="8413">MIEGEKKSLILPWGEPCIKGSYILGKYSFLVLLLHNLIFFSSVFIGKNPLSKIVFTLFINSLLRFLFFCLLLK</sequence>
<evidence type="ECO:0000256" key="1">
    <source>
        <dbReference type="SAM" id="Phobius"/>
    </source>
</evidence>
<feature type="transmembrane region" description="Helical" evidence="1">
    <location>
        <begin position="27"/>
        <end position="47"/>
    </location>
</feature>
<name>A0A2P2M2A2_RHIMU</name>
<reference evidence="2" key="1">
    <citation type="submission" date="2018-02" db="EMBL/GenBank/DDBJ databases">
        <title>Rhizophora mucronata_Transcriptome.</title>
        <authorList>
            <person name="Meera S.P."/>
            <person name="Sreeshan A."/>
            <person name="Augustine A."/>
        </authorList>
    </citation>
    <scope>NUCLEOTIDE SEQUENCE</scope>
    <source>
        <tissue evidence="2">Leaf</tissue>
    </source>
</reference>
<protein>
    <submittedName>
        <fullName evidence="2">Ycf1</fullName>
    </submittedName>
</protein>
<dbReference type="EMBL" id="GGEC01043858">
    <property type="protein sequence ID" value="MBX24342.1"/>
    <property type="molecule type" value="Transcribed_RNA"/>
</dbReference>
<accession>A0A2P2M2A2</accession>
<evidence type="ECO:0000313" key="2">
    <source>
        <dbReference type="EMBL" id="MBX24342.1"/>
    </source>
</evidence>
<keyword evidence="1" id="KW-0812">Transmembrane</keyword>
<dbReference type="AlphaFoldDB" id="A0A2P2M2A2"/>
<organism evidence="2">
    <name type="scientific">Rhizophora mucronata</name>
    <name type="common">Asiatic mangrove</name>
    <dbReference type="NCBI Taxonomy" id="61149"/>
    <lineage>
        <taxon>Eukaryota</taxon>
        <taxon>Viridiplantae</taxon>
        <taxon>Streptophyta</taxon>
        <taxon>Embryophyta</taxon>
        <taxon>Tracheophyta</taxon>
        <taxon>Spermatophyta</taxon>
        <taxon>Magnoliopsida</taxon>
        <taxon>eudicotyledons</taxon>
        <taxon>Gunneridae</taxon>
        <taxon>Pentapetalae</taxon>
        <taxon>rosids</taxon>
        <taxon>fabids</taxon>
        <taxon>Malpighiales</taxon>
        <taxon>Rhizophoraceae</taxon>
        <taxon>Rhizophora</taxon>
    </lineage>
</organism>
<proteinExistence type="predicted"/>